<name>A0ABU3WTT6_9NOCA</name>
<accession>A0ABU3WTT6</accession>
<evidence type="ECO:0008006" key="3">
    <source>
        <dbReference type="Google" id="ProtNLM"/>
    </source>
</evidence>
<sequence length="130" mass="14046">MAFVRKVRTASGAVAVQVVRKHRGGHEILAHVGSAHTDVELGILLERARRFLHGDQGMLDLDVPTPVEQIADVADWRAGQLPGPTTSKGGELVGAGRTVRTSARLLYDVLAFVYDRLGLDIIDDAVFHPS</sequence>
<reference evidence="1 2" key="1">
    <citation type="submission" date="2019-10" db="EMBL/GenBank/DDBJ databases">
        <title>Draft Genome Assembly of Rhodococcus zopfii DSM44189.</title>
        <authorList>
            <person name="Sutton J.M."/>
            <person name="Akob D.M."/>
            <person name="Bushman T.J."/>
        </authorList>
    </citation>
    <scope>NUCLEOTIDE SEQUENCE [LARGE SCALE GENOMIC DNA]</scope>
    <source>
        <strain evidence="1 2">DSM 44189</strain>
    </source>
</reference>
<proteinExistence type="predicted"/>
<dbReference type="Proteomes" id="UP001275440">
    <property type="component" value="Unassembled WGS sequence"/>
</dbReference>
<protein>
    <recommendedName>
        <fullName evidence="3">Transposase</fullName>
    </recommendedName>
</protein>
<comment type="caution">
    <text evidence="1">The sequence shown here is derived from an EMBL/GenBank/DDBJ whole genome shotgun (WGS) entry which is preliminary data.</text>
</comment>
<gene>
    <name evidence="1" type="ORF">F8M49_20580</name>
</gene>
<keyword evidence="2" id="KW-1185">Reference proteome</keyword>
<evidence type="ECO:0000313" key="1">
    <source>
        <dbReference type="EMBL" id="MDV2477127.1"/>
    </source>
</evidence>
<evidence type="ECO:0000313" key="2">
    <source>
        <dbReference type="Proteomes" id="UP001275440"/>
    </source>
</evidence>
<dbReference type="EMBL" id="WBMO01000001">
    <property type="protein sequence ID" value="MDV2477127.1"/>
    <property type="molecule type" value="Genomic_DNA"/>
</dbReference>
<organism evidence="1 2">
    <name type="scientific">Rhodococcus zopfii</name>
    <dbReference type="NCBI Taxonomy" id="43772"/>
    <lineage>
        <taxon>Bacteria</taxon>
        <taxon>Bacillati</taxon>
        <taxon>Actinomycetota</taxon>
        <taxon>Actinomycetes</taxon>
        <taxon>Mycobacteriales</taxon>
        <taxon>Nocardiaceae</taxon>
        <taxon>Rhodococcus</taxon>
    </lineage>
</organism>